<dbReference type="InterPro" id="IPR036505">
    <property type="entry name" value="Amidase/PGRP_sf"/>
</dbReference>
<comment type="similarity">
    <text evidence="1">Belongs to the N-acetylmuramoyl-L-alanine amidase 2 family.</text>
</comment>
<dbReference type="InterPro" id="IPR015510">
    <property type="entry name" value="PGRP"/>
</dbReference>
<dbReference type="SMART" id="SM00701">
    <property type="entry name" value="PGRP"/>
    <property type="match status" value="1"/>
</dbReference>
<dbReference type="EMBL" id="JAUSZS010000002">
    <property type="protein sequence ID" value="MDQ0931528.1"/>
    <property type="molecule type" value="Genomic_DNA"/>
</dbReference>
<protein>
    <recommendedName>
        <fullName evidence="2">Peptidoglycan recognition protein family domain-containing protein</fullName>
    </recommendedName>
</protein>
<dbReference type="CDD" id="cd06583">
    <property type="entry name" value="PGRP"/>
    <property type="match status" value="1"/>
</dbReference>
<dbReference type="PANTHER" id="PTHR11022:SF41">
    <property type="entry name" value="PEPTIDOGLYCAN-RECOGNITION PROTEIN LC-RELATED"/>
    <property type="match status" value="1"/>
</dbReference>
<evidence type="ECO:0000256" key="1">
    <source>
        <dbReference type="ARBA" id="ARBA00007553"/>
    </source>
</evidence>
<dbReference type="Proteomes" id="UP001223072">
    <property type="component" value="Unassembled WGS sequence"/>
</dbReference>
<sequence length="261" mass="27420">MGSMGDSRVRRVPRAARVALSCLPGIAAAAGLVLCAAGIDRTPARRTHPAAARPALAHPAAKPRIVPRTAWIGDAERSQPPPRYDDRVIAVFVHHTDSPNDYDCADAPRIIRYLYAGQTGSRDWDDLGYNFVVDRCGTVYEGRAGGVDRPVTGAHTQGFNHRTAGIAALGTFTAGVPVPQAMTDAIAAVAAWKLGLSGIDPRGTARLVSSNSLSRWASGTTVTLPALAGHNAGYMTSCPGAALTARLPAIRQTAARLQGRR</sequence>
<evidence type="ECO:0000313" key="3">
    <source>
        <dbReference type="EMBL" id="MDQ0931528.1"/>
    </source>
</evidence>
<organism evidence="3 4">
    <name type="scientific">Streptomyces turgidiscabies</name>
    <dbReference type="NCBI Taxonomy" id="85558"/>
    <lineage>
        <taxon>Bacteria</taxon>
        <taxon>Bacillati</taxon>
        <taxon>Actinomycetota</taxon>
        <taxon>Actinomycetes</taxon>
        <taxon>Kitasatosporales</taxon>
        <taxon>Streptomycetaceae</taxon>
        <taxon>Streptomyces</taxon>
    </lineage>
</organism>
<dbReference type="PANTHER" id="PTHR11022">
    <property type="entry name" value="PEPTIDOGLYCAN RECOGNITION PROTEIN"/>
    <property type="match status" value="1"/>
</dbReference>
<evidence type="ECO:0000313" key="4">
    <source>
        <dbReference type="Proteomes" id="UP001223072"/>
    </source>
</evidence>
<accession>A0ABU0RII0</accession>
<keyword evidence="4" id="KW-1185">Reference proteome</keyword>
<gene>
    <name evidence="3" type="ORF">QFZ49_001435</name>
</gene>
<comment type="caution">
    <text evidence="3">The sequence shown here is derived from an EMBL/GenBank/DDBJ whole genome shotgun (WGS) entry which is preliminary data.</text>
</comment>
<reference evidence="3 4" key="1">
    <citation type="submission" date="2023-07" db="EMBL/GenBank/DDBJ databases">
        <title>Comparative genomics of wheat-associated soil bacteria to identify genetic determinants of phenazine resistance.</title>
        <authorList>
            <person name="Mouncey N."/>
        </authorList>
    </citation>
    <scope>NUCLEOTIDE SEQUENCE [LARGE SCALE GENOMIC DNA]</scope>
    <source>
        <strain evidence="3 4">W2I16</strain>
    </source>
</reference>
<dbReference type="InterPro" id="IPR002502">
    <property type="entry name" value="Amidase_domain"/>
</dbReference>
<dbReference type="Pfam" id="PF01510">
    <property type="entry name" value="Amidase_2"/>
    <property type="match status" value="1"/>
</dbReference>
<dbReference type="RefSeq" id="WP_307625581.1">
    <property type="nucleotide sequence ID" value="NZ_JAUSZS010000002.1"/>
</dbReference>
<dbReference type="Gene3D" id="3.40.80.10">
    <property type="entry name" value="Peptidoglycan recognition protein-like"/>
    <property type="match status" value="1"/>
</dbReference>
<name>A0ABU0RII0_9ACTN</name>
<feature type="domain" description="Peptidoglycan recognition protein family" evidence="2">
    <location>
        <begin position="63"/>
        <end position="212"/>
    </location>
</feature>
<proteinExistence type="inferred from homology"/>
<evidence type="ECO:0000259" key="2">
    <source>
        <dbReference type="SMART" id="SM00701"/>
    </source>
</evidence>
<dbReference type="SUPFAM" id="SSF55846">
    <property type="entry name" value="N-acetylmuramoyl-L-alanine amidase-like"/>
    <property type="match status" value="1"/>
</dbReference>
<dbReference type="InterPro" id="IPR006619">
    <property type="entry name" value="PGRP_domain_met/bac"/>
</dbReference>